<keyword evidence="2" id="KW-1003">Cell membrane</keyword>
<dbReference type="SUPFAM" id="SSF52540">
    <property type="entry name" value="P-loop containing nucleoside triphosphate hydrolases"/>
    <property type="match status" value="1"/>
</dbReference>
<dbReference type="AlphaFoldDB" id="A0AA37KIH8"/>
<dbReference type="CDD" id="cd01127">
    <property type="entry name" value="TrwB_TraG_TraD_VirD4"/>
    <property type="match status" value="2"/>
</dbReference>
<comment type="subcellular location">
    <subcellularLocation>
        <location evidence="1">Cell membrane</location>
        <topology evidence="1">Multi-pass membrane protein</topology>
    </subcellularLocation>
</comment>
<evidence type="ECO:0000256" key="1">
    <source>
        <dbReference type="ARBA" id="ARBA00004651"/>
    </source>
</evidence>
<reference evidence="9" key="1">
    <citation type="submission" date="2022-01" db="EMBL/GenBank/DDBJ databases">
        <title>Novel bile acid biosynthetic pathways are enriched in the microbiome of centenarians.</title>
        <authorList>
            <person name="Sato Y."/>
            <person name="Atarashi K."/>
            <person name="Plichta R.D."/>
            <person name="Arai Y."/>
            <person name="Sasajima S."/>
            <person name="Kearney M.S."/>
            <person name="Suda W."/>
            <person name="Takeshita K."/>
            <person name="Sasaki T."/>
            <person name="Okamoto S."/>
            <person name="Skelly N.A."/>
            <person name="Okamura Y."/>
            <person name="Vlamakis H."/>
            <person name="Li Y."/>
            <person name="Tanoue T."/>
            <person name="Takei H."/>
            <person name="Nittono H."/>
            <person name="Narushima S."/>
            <person name="Irie J."/>
            <person name="Itoh H."/>
            <person name="Moriya K."/>
            <person name="Sugiura Y."/>
            <person name="Suematsu M."/>
            <person name="Moritoki N."/>
            <person name="Shibata S."/>
            <person name="Littman R.D."/>
            <person name="Fischbach A.M."/>
            <person name="Uwamino Y."/>
            <person name="Inoue T."/>
            <person name="Honda A."/>
            <person name="Hattori M."/>
            <person name="Murai T."/>
            <person name="Xavier J.R."/>
            <person name="Hirose N."/>
            <person name="Honda K."/>
        </authorList>
    </citation>
    <scope>NUCLEOTIDE SEQUENCE</scope>
    <source>
        <strain evidence="9">CE91-St7</strain>
    </source>
</reference>
<dbReference type="PANTHER" id="PTHR37937">
    <property type="entry name" value="CONJUGATIVE TRANSFER: DNA TRANSPORT"/>
    <property type="match status" value="1"/>
</dbReference>
<evidence type="ECO:0000256" key="5">
    <source>
        <dbReference type="ARBA" id="ARBA00023136"/>
    </source>
</evidence>
<organism evidence="9 10">
    <name type="scientific">Phocaeicola dorei</name>
    <dbReference type="NCBI Taxonomy" id="357276"/>
    <lineage>
        <taxon>Bacteria</taxon>
        <taxon>Pseudomonadati</taxon>
        <taxon>Bacteroidota</taxon>
        <taxon>Bacteroidia</taxon>
        <taxon>Bacteroidales</taxon>
        <taxon>Bacteroidaceae</taxon>
        <taxon>Phocaeicola</taxon>
    </lineage>
</organism>
<evidence type="ECO:0000256" key="6">
    <source>
        <dbReference type="SAM" id="MobiDB-lite"/>
    </source>
</evidence>
<dbReference type="Pfam" id="PF10412">
    <property type="entry name" value="TrwB_AAD_bind"/>
    <property type="match status" value="1"/>
</dbReference>
<feature type="transmembrane region" description="Helical" evidence="7">
    <location>
        <begin position="54"/>
        <end position="72"/>
    </location>
</feature>
<dbReference type="InterPro" id="IPR051539">
    <property type="entry name" value="T4SS-coupling_protein"/>
</dbReference>
<feature type="transmembrane region" description="Helical" evidence="7">
    <location>
        <begin position="7"/>
        <end position="23"/>
    </location>
</feature>
<dbReference type="PANTHER" id="PTHR37937:SF1">
    <property type="entry name" value="CONJUGATIVE TRANSFER: DNA TRANSPORT"/>
    <property type="match status" value="1"/>
</dbReference>
<feature type="region of interest" description="Disordered" evidence="6">
    <location>
        <begin position="439"/>
        <end position="460"/>
    </location>
</feature>
<evidence type="ECO:0000256" key="7">
    <source>
        <dbReference type="SAM" id="Phobius"/>
    </source>
</evidence>
<evidence type="ECO:0000313" key="9">
    <source>
        <dbReference type="EMBL" id="GKH83253.1"/>
    </source>
</evidence>
<dbReference type="InterPro" id="IPR027417">
    <property type="entry name" value="P-loop_NTPase"/>
</dbReference>
<dbReference type="EMBL" id="BQOB01000001">
    <property type="protein sequence ID" value="GKH83253.1"/>
    <property type="molecule type" value="Genomic_DNA"/>
</dbReference>
<dbReference type="GO" id="GO:0005886">
    <property type="term" value="C:plasma membrane"/>
    <property type="evidence" value="ECO:0007669"/>
    <property type="project" value="UniProtKB-SubCell"/>
</dbReference>
<evidence type="ECO:0000259" key="8">
    <source>
        <dbReference type="Pfam" id="PF10412"/>
    </source>
</evidence>
<proteinExistence type="predicted"/>
<accession>A0AA37KIH8</accession>
<evidence type="ECO:0000256" key="3">
    <source>
        <dbReference type="ARBA" id="ARBA00022692"/>
    </source>
</evidence>
<comment type="caution">
    <text evidence="9">The sequence shown here is derived from an EMBL/GenBank/DDBJ whole genome shotgun (WGS) entry which is preliminary data.</text>
</comment>
<feature type="domain" description="Type IV secretion system coupling protein TraD DNA-binding" evidence="8">
    <location>
        <begin position="107"/>
        <end position="462"/>
    </location>
</feature>
<evidence type="ECO:0000313" key="10">
    <source>
        <dbReference type="Proteomes" id="UP001055104"/>
    </source>
</evidence>
<keyword evidence="3 7" id="KW-0812">Transmembrane</keyword>
<name>A0AA37KIH8_9BACT</name>
<dbReference type="Proteomes" id="UP001055104">
    <property type="component" value="Unassembled WGS sequence"/>
</dbReference>
<keyword evidence="5 7" id="KW-0472">Membrane</keyword>
<dbReference type="InterPro" id="IPR019476">
    <property type="entry name" value="T4SS_TraD_DNA-bd"/>
</dbReference>
<protein>
    <submittedName>
        <fullName evidence="9">Mobilization protein</fullName>
    </submittedName>
</protein>
<gene>
    <name evidence="9" type="ORF">CE91St7_41370</name>
</gene>
<sequence>MEHYIIYIKLVLLAIASLMTGVSTLSRKWYVNLPVFLGCMAAETFLARLFFPRYMFFPAAVSLAVAAFLWIWEHAGSAGKGGDGKPVRLPVVSGISHTHLEFHYHFANFLVYGGAGSGKTKSIGKWLLEEYVRLGFAGFIYDFKDTDYTQTAYNLIRKHGYPHKLYYVSFDKPERSYRFNPLKVVRDRTELIQLMEDILLALLPKKEQQNEWVSGGLGILRGVAFRFWDEFPEFCTLPHIMAFIMTASTRQLSMFLQQNLVSEMLAGAYLKAEGSEKTQASYLSTLCNNLATISQNEEIAYILSGDDFDFNLIDPQEPKMFAVSNNFSKNSVYAPVIGMLMSISSRQFTMQNKVPFVYFLDEMTTVNIRNFETLPSVLREYKAAFVLLTQSGSKLENLYGKLDRSSVEANFGNQFFGRTKDVEALKYYPLIFGKEEKERKSRSTGKSGGSMNRSVTVSSQKEDIYQGKDFTDLEPGEFIGSATRANAGYFRVRLAMYDDSRETALPDVRVLEPGEVSRNFARILEEVRSLFPCE</sequence>
<keyword evidence="4 7" id="KW-1133">Transmembrane helix</keyword>
<dbReference type="Gene3D" id="3.40.50.300">
    <property type="entry name" value="P-loop containing nucleotide triphosphate hydrolases"/>
    <property type="match status" value="1"/>
</dbReference>
<dbReference type="RefSeq" id="WP_177795374.1">
    <property type="nucleotide sequence ID" value="NZ_BQOA01000001.1"/>
</dbReference>
<evidence type="ECO:0000256" key="4">
    <source>
        <dbReference type="ARBA" id="ARBA00022989"/>
    </source>
</evidence>
<evidence type="ECO:0000256" key="2">
    <source>
        <dbReference type="ARBA" id="ARBA00022475"/>
    </source>
</evidence>